<dbReference type="SUPFAM" id="SSF56784">
    <property type="entry name" value="HAD-like"/>
    <property type="match status" value="1"/>
</dbReference>
<dbReference type="NCBIfam" id="TIGR01484">
    <property type="entry name" value="HAD-SF-IIB"/>
    <property type="match status" value="1"/>
</dbReference>
<dbReference type="CDD" id="cd07516">
    <property type="entry name" value="HAD_Pase"/>
    <property type="match status" value="1"/>
</dbReference>
<dbReference type="Proteomes" id="UP000234239">
    <property type="component" value="Unassembled WGS sequence"/>
</dbReference>
<keyword evidence="2" id="KW-0378">Hydrolase</keyword>
<evidence type="ECO:0000313" key="4">
    <source>
        <dbReference type="Proteomes" id="UP000234239"/>
    </source>
</evidence>
<dbReference type="Proteomes" id="UP000069912">
    <property type="component" value="Chromosome"/>
</dbReference>
<dbReference type="PROSITE" id="PS01229">
    <property type="entry name" value="COF_2"/>
    <property type="match status" value="1"/>
</dbReference>
<dbReference type="KEGG" id="asan:AWM72_00620"/>
<dbReference type="EMBL" id="CP014160">
    <property type="protein sequence ID" value="AMB93374.1"/>
    <property type="molecule type" value="Genomic_DNA"/>
</dbReference>
<reference evidence="2 4" key="3">
    <citation type="submission" date="2017-12" db="EMBL/GenBank/DDBJ databases">
        <title>Phylogenetic diversity of female urinary microbiome.</title>
        <authorList>
            <person name="Thomas-White K."/>
            <person name="Wolfe A.J."/>
        </authorList>
    </citation>
    <scope>NUCLEOTIDE SEQUENCE [LARGE SCALE GENOMIC DNA]</scope>
    <source>
        <strain evidence="2 4">UMB0139</strain>
    </source>
</reference>
<dbReference type="GeneID" id="92902575"/>
<proteinExistence type="predicted"/>
<dbReference type="PROSITE" id="PS01228">
    <property type="entry name" value="COF_1"/>
    <property type="match status" value="1"/>
</dbReference>
<dbReference type="InterPro" id="IPR036412">
    <property type="entry name" value="HAD-like_sf"/>
</dbReference>
<dbReference type="GO" id="GO:0000287">
    <property type="term" value="F:magnesium ion binding"/>
    <property type="evidence" value="ECO:0007669"/>
    <property type="project" value="TreeGrafter"/>
</dbReference>
<keyword evidence="3" id="KW-1185">Reference proteome</keyword>
<protein>
    <submittedName>
        <fullName evidence="2">Cof-type HAD-IIB family hydrolase</fullName>
    </submittedName>
    <submittedName>
        <fullName evidence="1">Haloacid dehalogenase</fullName>
    </submittedName>
</protein>
<dbReference type="EMBL" id="PKGY01000001">
    <property type="protein sequence ID" value="PKZ23018.1"/>
    <property type="molecule type" value="Genomic_DNA"/>
</dbReference>
<dbReference type="AlphaFoldDB" id="A0A0X8F9R8"/>
<reference evidence="1 3" key="1">
    <citation type="journal article" date="2016" name="Genome Announc.">
        <title>Complete Genome Sequences of Aerococcus christensenii CCUG 28831T, Aerococcus sanguinicola CCUG 43001T, Aerococcus urinae CCUG 36881T, Aerococcus urinaeequi CCUG 28094T, Aerococcus urinaehominis CCUG 42038 BT, and Aerococcus viridans CCUG 4311T.</title>
        <authorList>
            <person name="Carkaci D."/>
            <person name="Dargis R."/>
            <person name="Nielsen X.C."/>
            <person name="Skovgaard O."/>
            <person name="Fuursted K."/>
            <person name="Christensen J.J."/>
        </authorList>
    </citation>
    <scope>NUCLEOTIDE SEQUENCE [LARGE SCALE GENOMIC DNA]</scope>
    <source>
        <strain evidence="1 3">CCUG43001</strain>
    </source>
</reference>
<dbReference type="InterPro" id="IPR000150">
    <property type="entry name" value="Cof"/>
</dbReference>
<dbReference type="SFLD" id="SFLDS00003">
    <property type="entry name" value="Haloacid_Dehalogenase"/>
    <property type="match status" value="1"/>
</dbReference>
<name>A0A0X8F9R8_9LACT</name>
<evidence type="ECO:0000313" key="3">
    <source>
        <dbReference type="Proteomes" id="UP000069912"/>
    </source>
</evidence>
<dbReference type="InterPro" id="IPR023214">
    <property type="entry name" value="HAD_sf"/>
</dbReference>
<reference evidence="3" key="2">
    <citation type="submission" date="2016-01" db="EMBL/GenBank/DDBJ databases">
        <title>Six Aerococcus type strain genome sequencing and assembly using PacBio and Illumina Hiseq.</title>
        <authorList>
            <person name="Carkaci D."/>
            <person name="Dargis R."/>
            <person name="Nielsen X.C."/>
            <person name="Skovgaard O."/>
            <person name="Fuursted K."/>
            <person name="Christensen J.J."/>
        </authorList>
    </citation>
    <scope>NUCLEOTIDE SEQUENCE [LARGE SCALE GENOMIC DNA]</scope>
    <source>
        <strain evidence="3">CCUG43001</strain>
    </source>
</reference>
<dbReference type="GO" id="GO:0005829">
    <property type="term" value="C:cytosol"/>
    <property type="evidence" value="ECO:0007669"/>
    <property type="project" value="TreeGrafter"/>
</dbReference>
<dbReference type="NCBIfam" id="TIGR00099">
    <property type="entry name" value="Cof-subfamily"/>
    <property type="match status" value="1"/>
</dbReference>
<dbReference type="SFLD" id="SFLDG01140">
    <property type="entry name" value="C2.B:_Phosphomannomutase_and_P"/>
    <property type="match status" value="1"/>
</dbReference>
<dbReference type="RefSeq" id="WP_067971679.1">
    <property type="nucleotide sequence ID" value="NZ_CAJHKM010000003.1"/>
</dbReference>
<evidence type="ECO:0000313" key="2">
    <source>
        <dbReference type="EMBL" id="PKZ23018.1"/>
    </source>
</evidence>
<accession>A0A0X8F9R8</accession>
<dbReference type="GO" id="GO:0016791">
    <property type="term" value="F:phosphatase activity"/>
    <property type="evidence" value="ECO:0007669"/>
    <property type="project" value="TreeGrafter"/>
</dbReference>
<dbReference type="PANTHER" id="PTHR10000:SF55">
    <property type="entry name" value="5-AMINO-6-(5-PHOSPHO-D-RIBITYLAMINO)URACIL PHOSPHATASE YCSE"/>
    <property type="match status" value="1"/>
</dbReference>
<dbReference type="Gene3D" id="3.40.50.1000">
    <property type="entry name" value="HAD superfamily/HAD-like"/>
    <property type="match status" value="1"/>
</dbReference>
<sequence length="292" mass="32637">MIQLIASDMDGTLLNGNMEIPQANIDAIMHTYSLGIPFIVCTGRNFEEAKIVLNDAGIRCPIIGLNGAIAFDRDGTVDYEIPLADKEALAILDRGRELGYYMEAMTSKNVYSSSRTQRIQGITRLIQQMNVGMSQEEAETRATQSTEVTNIDYRDDLRDLINKEGQKIVKITFTHQDPDRHLVPLKKELLQKFDDIYVTSSFKYNIEISQTHANKGAALKRYCQEHGYDLDHVLAIGDNYNDIPMLEIAGHSFAMENAVDAVKETAKYQARSNNAAGLAGAIQEILDREKEG</sequence>
<gene>
    <name evidence="1" type="ORF">AWM72_00620</name>
    <name evidence="2" type="ORF">CYJ28_00225</name>
</gene>
<dbReference type="OrthoDB" id="9806027at2"/>
<dbReference type="PANTHER" id="PTHR10000">
    <property type="entry name" value="PHOSPHOSERINE PHOSPHATASE"/>
    <property type="match status" value="1"/>
</dbReference>
<organism evidence="1 3">
    <name type="scientific">Aerococcus sanguinicola</name>
    <dbReference type="NCBI Taxonomy" id="119206"/>
    <lineage>
        <taxon>Bacteria</taxon>
        <taxon>Bacillati</taxon>
        <taxon>Bacillota</taxon>
        <taxon>Bacilli</taxon>
        <taxon>Lactobacillales</taxon>
        <taxon>Aerococcaceae</taxon>
        <taxon>Aerococcus</taxon>
    </lineage>
</organism>
<evidence type="ECO:0000313" key="1">
    <source>
        <dbReference type="EMBL" id="AMB93374.1"/>
    </source>
</evidence>
<dbReference type="Pfam" id="PF08282">
    <property type="entry name" value="Hydrolase_3"/>
    <property type="match status" value="1"/>
</dbReference>
<dbReference type="InterPro" id="IPR006379">
    <property type="entry name" value="HAD-SF_hydro_IIB"/>
</dbReference>
<dbReference type="Gene3D" id="3.30.1240.10">
    <property type="match status" value="1"/>
</dbReference>